<evidence type="ECO:0000313" key="5">
    <source>
        <dbReference type="EMBL" id="ODV80077.1"/>
    </source>
</evidence>
<feature type="domain" description="DSC E3 ubiquitin ligase complex subunit 3 C-terminal" evidence="4">
    <location>
        <begin position="126"/>
        <end position="279"/>
    </location>
</feature>
<feature type="domain" description="DSC E3 ubiquitin ligase complex subunit 3 ubiquitin-like" evidence="3">
    <location>
        <begin position="4"/>
        <end position="99"/>
    </location>
</feature>
<dbReference type="GO" id="GO:0005783">
    <property type="term" value="C:endoplasmic reticulum"/>
    <property type="evidence" value="ECO:0007669"/>
    <property type="project" value="TreeGrafter"/>
</dbReference>
<dbReference type="Pfam" id="PF10302">
    <property type="entry name" value="Dsc3_N"/>
    <property type="match status" value="1"/>
</dbReference>
<dbReference type="InterPro" id="IPR025390">
    <property type="entry name" value="Dsc3_C"/>
</dbReference>
<evidence type="ECO:0000259" key="4">
    <source>
        <dbReference type="Pfam" id="PF13373"/>
    </source>
</evidence>
<protein>
    <recommendedName>
        <fullName evidence="7">Ubiquitin-like domain-containing protein</fullName>
    </recommendedName>
</protein>
<keyword evidence="2" id="KW-0812">Transmembrane</keyword>
<feature type="transmembrane region" description="Helical" evidence="2">
    <location>
        <begin position="232"/>
        <end position="252"/>
    </location>
</feature>
<dbReference type="InterPro" id="IPR045226">
    <property type="entry name" value="Dsc3"/>
</dbReference>
<dbReference type="PANTHER" id="PTHR28049:SF1">
    <property type="entry name" value="DSC E3 UBIQUITIN LIGASE COMPLEX SUBUNIT 3"/>
    <property type="match status" value="1"/>
</dbReference>
<proteinExistence type="predicted"/>
<dbReference type="GeneID" id="30980823"/>
<dbReference type="EMBL" id="KV453911">
    <property type="protein sequence ID" value="ODV80077.1"/>
    <property type="molecule type" value="Genomic_DNA"/>
</dbReference>
<dbReference type="Proteomes" id="UP000094285">
    <property type="component" value="Unassembled WGS sequence"/>
</dbReference>
<reference evidence="6" key="1">
    <citation type="submission" date="2016-05" db="EMBL/GenBank/DDBJ databases">
        <title>Comparative genomics of biotechnologically important yeasts.</title>
        <authorList>
            <consortium name="DOE Joint Genome Institute"/>
            <person name="Riley R."/>
            <person name="Haridas S."/>
            <person name="Wolfe K.H."/>
            <person name="Lopes M.R."/>
            <person name="Hittinger C.T."/>
            <person name="Goker M."/>
            <person name="Salamov A."/>
            <person name="Wisecaver J."/>
            <person name="Long T.M."/>
            <person name="Aerts A.L."/>
            <person name="Barry K."/>
            <person name="Choi C."/>
            <person name="Clum A."/>
            <person name="Coughlan A.Y."/>
            <person name="Deshpande S."/>
            <person name="Douglass A.P."/>
            <person name="Hanson S.J."/>
            <person name="Klenk H.-P."/>
            <person name="Labutti K."/>
            <person name="Lapidus A."/>
            <person name="Lindquist E."/>
            <person name="Lipzen A."/>
            <person name="Meier-Kolthoff J.P."/>
            <person name="Ohm R.A."/>
            <person name="Otillar R.P."/>
            <person name="Pangilinan J."/>
            <person name="Peng Y."/>
            <person name="Rokas A."/>
            <person name="Rosa C.A."/>
            <person name="Scheuner C."/>
            <person name="Sibirny A.A."/>
            <person name="Slot J.C."/>
            <person name="Stielow J.B."/>
            <person name="Sun H."/>
            <person name="Kurtzman C.P."/>
            <person name="Blackwell M."/>
            <person name="Grigoriev I.V."/>
            <person name="Jeffries T.W."/>
        </authorList>
    </citation>
    <scope>NUCLEOTIDE SEQUENCE [LARGE SCALE GENOMIC DNA]</scope>
    <source>
        <strain evidence="6">NRRL Y-17324</strain>
    </source>
</reference>
<evidence type="ECO:0000313" key="6">
    <source>
        <dbReference type="Proteomes" id="UP000094285"/>
    </source>
</evidence>
<evidence type="ECO:0008006" key="7">
    <source>
        <dbReference type="Google" id="ProtNLM"/>
    </source>
</evidence>
<dbReference type="OrthoDB" id="2556122at2759"/>
<evidence type="ECO:0000256" key="1">
    <source>
        <dbReference type="SAM" id="MobiDB-lite"/>
    </source>
</evidence>
<feature type="region of interest" description="Disordered" evidence="1">
    <location>
        <begin position="188"/>
        <end position="221"/>
    </location>
</feature>
<feature type="compositionally biased region" description="Low complexity" evidence="1">
    <location>
        <begin position="196"/>
        <end position="210"/>
    </location>
</feature>
<gene>
    <name evidence="5" type="ORF">CANTADRAFT_21334</name>
</gene>
<keyword evidence="6" id="KW-1185">Reference proteome</keyword>
<sequence length="284" mass="32071">MKLTLVIRFAATEPIPDLDIPLTINFDKDDVNTLVNAGWIKNVIRSKVPQSTSNRIRLIYNGRVLNDKTNFRLEVLKPPADPSTEPREQQIYIHCVIGEKLTKQQLAEETQLDNRPQEVSTTTQPIGFDRLLERGFSQEDISDLRRQFMMIHADQFPTNLGSDIHDLEDEEARRHTLRQMEDRWIESTINGDTNNGGEPVPGVPAPSAAGTGEAQQTTPLGDLEGWQDNRDILLGVLLGIFLGVIAVIFIQVDDTVFNKHTRAAIYMGFFINWSLGIIRLGLWT</sequence>
<name>A0A1E4SKV6_9ASCO</name>
<dbReference type="PANTHER" id="PTHR28049">
    <property type="entry name" value="TRANSMEMBRANE PROTEIN YOR223W"/>
    <property type="match status" value="1"/>
</dbReference>
<dbReference type="RefSeq" id="XP_020065199.1">
    <property type="nucleotide sequence ID" value="XM_020206686.1"/>
</dbReference>
<evidence type="ECO:0000256" key="2">
    <source>
        <dbReference type="SAM" id="Phobius"/>
    </source>
</evidence>
<evidence type="ECO:0000259" key="3">
    <source>
        <dbReference type="Pfam" id="PF10302"/>
    </source>
</evidence>
<keyword evidence="2" id="KW-1133">Transmembrane helix</keyword>
<organism evidence="5 6">
    <name type="scientific">Suhomyces tanzawaensis NRRL Y-17324</name>
    <dbReference type="NCBI Taxonomy" id="984487"/>
    <lineage>
        <taxon>Eukaryota</taxon>
        <taxon>Fungi</taxon>
        <taxon>Dikarya</taxon>
        <taxon>Ascomycota</taxon>
        <taxon>Saccharomycotina</taxon>
        <taxon>Pichiomycetes</taxon>
        <taxon>Debaryomycetaceae</taxon>
        <taxon>Suhomyces</taxon>
    </lineage>
</organism>
<dbReference type="Pfam" id="PF13373">
    <property type="entry name" value="Dsc3_C"/>
    <property type="match status" value="1"/>
</dbReference>
<accession>A0A1E4SKV6</accession>
<feature type="transmembrane region" description="Helical" evidence="2">
    <location>
        <begin position="264"/>
        <end position="282"/>
    </location>
</feature>
<keyword evidence="2" id="KW-0472">Membrane</keyword>
<dbReference type="GO" id="GO:0044695">
    <property type="term" value="C:Dsc E3 ubiquitin ligase complex"/>
    <property type="evidence" value="ECO:0007669"/>
    <property type="project" value="InterPro"/>
</dbReference>
<dbReference type="InterPro" id="IPR019413">
    <property type="entry name" value="Dsc3_ub-like_dom"/>
</dbReference>
<dbReference type="AlphaFoldDB" id="A0A1E4SKV6"/>